<accession>A0A1G5J7U1</accession>
<dbReference type="STRING" id="419481.SAMN05216233_12613"/>
<dbReference type="CDD" id="cd00093">
    <property type="entry name" value="HTH_XRE"/>
    <property type="match status" value="1"/>
</dbReference>
<reference evidence="3 4" key="1">
    <citation type="submission" date="2016-10" db="EMBL/GenBank/DDBJ databases">
        <authorList>
            <person name="de Groot N.N."/>
        </authorList>
    </citation>
    <scope>NUCLEOTIDE SEQUENCE [LARGE SCALE GENOMIC DNA]</scope>
    <source>
        <strain evidence="3 4">AA1</strain>
    </source>
</reference>
<dbReference type="AlphaFoldDB" id="A0A1G5J7U1"/>
<dbReference type="Proteomes" id="UP000198870">
    <property type="component" value="Unassembled WGS sequence"/>
</dbReference>
<evidence type="ECO:0000313" key="3">
    <source>
        <dbReference type="EMBL" id="SCY84372.1"/>
    </source>
</evidence>
<gene>
    <name evidence="3" type="ORF">SAMN05216233_12613</name>
</gene>
<organism evidence="3 4">
    <name type="scientific">Desulfoluna spongiiphila</name>
    <dbReference type="NCBI Taxonomy" id="419481"/>
    <lineage>
        <taxon>Bacteria</taxon>
        <taxon>Pseudomonadati</taxon>
        <taxon>Thermodesulfobacteriota</taxon>
        <taxon>Desulfobacteria</taxon>
        <taxon>Desulfobacterales</taxon>
        <taxon>Desulfolunaceae</taxon>
        <taxon>Desulfoluna</taxon>
    </lineage>
</organism>
<dbReference type="Gene3D" id="1.10.260.40">
    <property type="entry name" value="lambda repressor-like DNA-binding domains"/>
    <property type="match status" value="1"/>
</dbReference>
<name>A0A1G5J7U1_9BACT</name>
<dbReference type="InterPro" id="IPR001387">
    <property type="entry name" value="Cro/C1-type_HTH"/>
</dbReference>
<evidence type="ECO:0000259" key="2">
    <source>
        <dbReference type="PROSITE" id="PS50943"/>
    </source>
</evidence>
<evidence type="ECO:0000313" key="4">
    <source>
        <dbReference type="Proteomes" id="UP000198870"/>
    </source>
</evidence>
<evidence type="ECO:0000256" key="1">
    <source>
        <dbReference type="SAM" id="MobiDB-lite"/>
    </source>
</evidence>
<dbReference type="InterPro" id="IPR010982">
    <property type="entry name" value="Lambda_DNA-bd_dom_sf"/>
</dbReference>
<proteinExistence type="predicted"/>
<dbReference type="GO" id="GO:0003677">
    <property type="term" value="F:DNA binding"/>
    <property type="evidence" value="ECO:0007669"/>
    <property type="project" value="InterPro"/>
</dbReference>
<dbReference type="SUPFAM" id="SSF47413">
    <property type="entry name" value="lambda repressor-like DNA-binding domains"/>
    <property type="match status" value="1"/>
</dbReference>
<feature type="domain" description="HTH cro/C1-type" evidence="2">
    <location>
        <begin position="30"/>
        <end position="70"/>
    </location>
</feature>
<keyword evidence="4" id="KW-1185">Reference proteome</keyword>
<feature type="region of interest" description="Disordered" evidence="1">
    <location>
        <begin position="81"/>
        <end position="101"/>
    </location>
</feature>
<dbReference type="EMBL" id="FMUX01000026">
    <property type="protein sequence ID" value="SCY84372.1"/>
    <property type="molecule type" value="Genomic_DNA"/>
</dbReference>
<sequence>MITNDPTYNRFLRALQRVVEKDWHRKKSVLALEAGISGGYLSEVLNGNKRASFDKQHAIVKACGYSYDDFLALGESLLAGEEPGSLKKSSDTSLTKDVPTKEVKAGKKMEVEALKELLQHYKEELSELRDEIRYLRGELKEARREAEAQDKPPKPEKKTAV</sequence>
<feature type="region of interest" description="Disordered" evidence="1">
    <location>
        <begin position="141"/>
        <end position="161"/>
    </location>
</feature>
<dbReference type="RefSeq" id="WP_092215024.1">
    <property type="nucleotide sequence ID" value="NZ_FMUX01000026.1"/>
</dbReference>
<protein>
    <recommendedName>
        <fullName evidence="2">HTH cro/C1-type domain-containing protein</fullName>
    </recommendedName>
</protein>
<dbReference type="PROSITE" id="PS50943">
    <property type="entry name" value="HTH_CROC1"/>
    <property type="match status" value="1"/>
</dbReference>